<feature type="compositionally biased region" description="Basic and acidic residues" evidence="1">
    <location>
        <begin position="95"/>
        <end position="110"/>
    </location>
</feature>
<gene>
    <name evidence="2" type="ORF">Tco_0706101</name>
</gene>
<feature type="compositionally biased region" description="Basic and acidic residues" evidence="1">
    <location>
        <begin position="132"/>
        <end position="163"/>
    </location>
</feature>
<feature type="region of interest" description="Disordered" evidence="1">
    <location>
        <begin position="1"/>
        <end position="163"/>
    </location>
</feature>
<reference evidence="2" key="1">
    <citation type="journal article" date="2022" name="Int. J. Mol. Sci.">
        <title>Draft Genome of Tanacetum Coccineum: Genomic Comparison of Closely Related Tanacetum-Family Plants.</title>
        <authorList>
            <person name="Yamashiro T."/>
            <person name="Shiraishi A."/>
            <person name="Nakayama K."/>
            <person name="Satake H."/>
        </authorList>
    </citation>
    <scope>NUCLEOTIDE SEQUENCE</scope>
</reference>
<feature type="compositionally biased region" description="Basic and acidic residues" evidence="1">
    <location>
        <begin position="51"/>
        <end position="74"/>
    </location>
</feature>
<name>A0ABQ4Y6K6_9ASTR</name>
<protein>
    <submittedName>
        <fullName evidence="2">Uncharacterized protein</fullName>
    </submittedName>
</protein>
<evidence type="ECO:0000313" key="2">
    <source>
        <dbReference type="EMBL" id="GJS73260.1"/>
    </source>
</evidence>
<feature type="compositionally biased region" description="Basic residues" evidence="1">
    <location>
        <begin position="120"/>
        <end position="131"/>
    </location>
</feature>
<evidence type="ECO:0000313" key="3">
    <source>
        <dbReference type="Proteomes" id="UP001151760"/>
    </source>
</evidence>
<dbReference type="Proteomes" id="UP001151760">
    <property type="component" value="Unassembled WGS sequence"/>
</dbReference>
<dbReference type="EMBL" id="BQNB010010141">
    <property type="protein sequence ID" value="GJS73260.1"/>
    <property type="molecule type" value="Genomic_DNA"/>
</dbReference>
<organism evidence="2 3">
    <name type="scientific">Tanacetum coccineum</name>
    <dbReference type="NCBI Taxonomy" id="301880"/>
    <lineage>
        <taxon>Eukaryota</taxon>
        <taxon>Viridiplantae</taxon>
        <taxon>Streptophyta</taxon>
        <taxon>Embryophyta</taxon>
        <taxon>Tracheophyta</taxon>
        <taxon>Spermatophyta</taxon>
        <taxon>Magnoliopsida</taxon>
        <taxon>eudicotyledons</taxon>
        <taxon>Gunneridae</taxon>
        <taxon>Pentapetalae</taxon>
        <taxon>asterids</taxon>
        <taxon>campanulids</taxon>
        <taxon>Asterales</taxon>
        <taxon>Asteraceae</taxon>
        <taxon>Asteroideae</taxon>
        <taxon>Anthemideae</taxon>
        <taxon>Anthemidinae</taxon>
        <taxon>Tanacetum</taxon>
    </lineage>
</organism>
<proteinExistence type="predicted"/>
<keyword evidence="3" id="KW-1185">Reference proteome</keyword>
<reference evidence="2" key="2">
    <citation type="submission" date="2022-01" db="EMBL/GenBank/DDBJ databases">
        <authorList>
            <person name="Yamashiro T."/>
            <person name="Shiraishi A."/>
            <person name="Satake H."/>
            <person name="Nakayama K."/>
        </authorList>
    </citation>
    <scope>NUCLEOTIDE SEQUENCE</scope>
</reference>
<feature type="compositionally biased region" description="Polar residues" evidence="1">
    <location>
        <begin position="16"/>
        <end position="29"/>
    </location>
</feature>
<evidence type="ECO:0000256" key="1">
    <source>
        <dbReference type="SAM" id="MobiDB-lite"/>
    </source>
</evidence>
<accession>A0ABQ4Y6K6</accession>
<comment type="caution">
    <text evidence="2">The sequence shown here is derived from an EMBL/GenBank/DDBJ whole genome shotgun (WGS) entry which is preliminary data.</text>
</comment>
<sequence>MLHESDFDAFDGETVDSATTGVSTASAPVTTAGVAISTAEPRTPPITTTVFDDKDVKAKEKGVAFKDVEDSSRHEPKKVKSRDQGLAQIESDAELAQRLHEEELADRKQNDSSSKPAGGSRKKTLSRKRAGEKKSEESAKKQKLKDVAEEQESSKSDEEAAADYAHEKEELRMWLTIVSDEEETMDPKILKFDRQELVDLHRLVMKRFEDTTPEGYNLLLWGDLKSCGVHTLLMDGTLTCFNMLVEKMYPLIKEMLQRMLNWKLEAEAENTMTFELLKFIKSQLEE</sequence>